<evidence type="ECO:0000313" key="16">
    <source>
        <dbReference type="EMBL" id="MDG3005615.1"/>
    </source>
</evidence>
<evidence type="ECO:0000313" key="17">
    <source>
        <dbReference type="Proteomes" id="UP001216907"/>
    </source>
</evidence>
<dbReference type="InterPro" id="IPR022567">
    <property type="entry name" value="DUF3459"/>
</dbReference>
<dbReference type="Proteomes" id="UP001216907">
    <property type="component" value="Unassembled WGS sequence"/>
</dbReference>
<name>A0ABT6FDG5_9BACT</name>
<comment type="pathway">
    <text evidence="2 14">Glycan biosynthesis; trehalose biosynthesis.</text>
</comment>
<comment type="caution">
    <text evidence="16">The sequence shown here is derived from an EMBL/GenBank/DDBJ whole genome shotgun (WGS) entry which is preliminary data.</text>
</comment>
<dbReference type="Pfam" id="PF11941">
    <property type="entry name" value="DUF3459"/>
    <property type="match status" value="1"/>
</dbReference>
<evidence type="ECO:0000256" key="1">
    <source>
        <dbReference type="ARBA" id="ARBA00004496"/>
    </source>
</evidence>
<accession>A0ABT6FDG5</accession>
<keyword evidence="8" id="KW-0119">Carbohydrate metabolism</keyword>
<keyword evidence="9 14" id="KW-0326">Glycosidase</keyword>
<keyword evidence="6" id="KW-0963">Cytoplasm</keyword>
<evidence type="ECO:0000256" key="14">
    <source>
        <dbReference type="PIRNR" id="PIRNR006337"/>
    </source>
</evidence>
<dbReference type="Gene3D" id="2.60.40.10">
    <property type="entry name" value="Immunoglobulins"/>
    <property type="match status" value="1"/>
</dbReference>
<dbReference type="InterPro" id="IPR013783">
    <property type="entry name" value="Ig-like_fold"/>
</dbReference>
<dbReference type="InterPro" id="IPR004193">
    <property type="entry name" value="Glyco_hydro_13_N"/>
</dbReference>
<dbReference type="PANTHER" id="PTHR43651">
    <property type="entry name" value="1,4-ALPHA-GLUCAN-BRANCHING ENZYME"/>
    <property type="match status" value="1"/>
</dbReference>
<evidence type="ECO:0000256" key="8">
    <source>
        <dbReference type="ARBA" id="ARBA00023277"/>
    </source>
</evidence>
<dbReference type="SMART" id="SM00642">
    <property type="entry name" value="Aamy"/>
    <property type="match status" value="1"/>
</dbReference>
<evidence type="ECO:0000256" key="3">
    <source>
        <dbReference type="ARBA" id="ARBA00008061"/>
    </source>
</evidence>
<dbReference type="InterPro" id="IPR006047">
    <property type="entry name" value="GH13_cat_dom"/>
</dbReference>
<dbReference type="Gene3D" id="3.20.20.80">
    <property type="entry name" value="Glycosidases"/>
    <property type="match status" value="1"/>
</dbReference>
<dbReference type="PANTHER" id="PTHR43651:SF11">
    <property type="entry name" value="MALTO-OLIGOSYLTREHALOSE TREHALOHYDROLASE"/>
    <property type="match status" value="1"/>
</dbReference>
<evidence type="ECO:0000256" key="4">
    <source>
        <dbReference type="ARBA" id="ARBA00012268"/>
    </source>
</evidence>
<keyword evidence="17" id="KW-1185">Reference proteome</keyword>
<evidence type="ECO:0000256" key="13">
    <source>
        <dbReference type="NCBIfam" id="TIGR02402"/>
    </source>
</evidence>
<proteinExistence type="inferred from homology"/>
<feature type="domain" description="Glycosyl hydrolase family 13 catalytic" evidence="15">
    <location>
        <begin position="104"/>
        <end position="477"/>
    </location>
</feature>
<dbReference type="SUPFAM" id="SSF81296">
    <property type="entry name" value="E set domains"/>
    <property type="match status" value="1"/>
</dbReference>
<comment type="similarity">
    <text evidence="3 14">Belongs to the glycosyl hydrolase 13 family.</text>
</comment>
<dbReference type="RefSeq" id="WP_277861946.1">
    <property type="nucleotide sequence ID" value="NZ_JARRAG010000002.1"/>
</dbReference>
<evidence type="ECO:0000256" key="9">
    <source>
        <dbReference type="ARBA" id="ARBA00023295"/>
    </source>
</evidence>
<dbReference type="CDD" id="cd02853">
    <property type="entry name" value="E_set_MTHase_like_N"/>
    <property type="match status" value="1"/>
</dbReference>
<gene>
    <name evidence="16" type="primary">treZ</name>
    <name evidence="16" type="ORF">PZE19_17650</name>
</gene>
<dbReference type="Gene3D" id="1.10.10.760">
    <property type="entry name" value="E-set domains of sugar-utilizing enzymes"/>
    <property type="match status" value="1"/>
</dbReference>
<keyword evidence="7 14" id="KW-0378">Hydrolase</keyword>
<evidence type="ECO:0000256" key="2">
    <source>
        <dbReference type="ARBA" id="ARBA00005199"/>
    </source>
</evidence>
<dbReference type="InterPro" id="IPR012768">
    <property type="entry name" value="Trehalose_TreZ"/>
</dbReference>
<evidence type="ECO:0000256" key="5">
    <source>
        <dbReference type="ARBA" id="ARBA00015938"/>
    </source>
</evidence>
<dbReference type="Pfam" id="PF00128">
    <property type="entry name" value="Alpha-amylase"/>
    <property type="match status" value="1"/>
</dbReference>
<evidence type="ECO:0000256" key="10">
    <source>
        <dbReference type="ARBA" id="ARBA00032057"/>
    </source>
</evidence>
<evidence type="ECO:0000256" key="12">
    <source>
        <dbReference type="ARBA" id="ARBA00034013"/>
    </source>
</evidence>
<dbReference type="PIRSF" id="PIRSF006337">
    <property type="entry name" value="Trehalose_TreZ"/>
    <property type="match status" value="1"/>
</dbReference>
<evidence type="ECO:0000256" key="6">
    <source>
        <dbReference type="ARBA" id="ARBA00022490"/>
    </source>
</evidence>
<dbReference type="Pfam" id="PF02922">
    <property type="entry name" value="CBM_48"/>
    <property type="match status" value="1"/>
</dbReference>
<dbReference type="InterPro" id="IPR044901">
    <property type="entry name" value="Trehalose_TreZ_E-set_sf"/>
</dbReference>
<dbReference type="NCBIfam" id="TIGR02402">
    <property type="entry name" value="trehalose_TreZ"/>
    <property type="match status" value="1"/>
</dbReference>
<dbReference type="EC" id="3.2.1.141" evidence="4 13"/>
<sequence length="658" mass="73254">MSEMNEASTEGISARRRLPVGAEVHDGGVHFRVWAAKRGAVEVIVEGPDARRIALEPEADGYFSGFATGLGAGTRYRYRLDGEGPFPDPVSRSQPDGVHGPSEVVDPSRFAWTDARWMGVELRGQVLYELHLGTFTAEGTWDAAVERLPRLVELGVTTVELMPVAEFAGEFGWGYDGVDLFAPHHPYGTPDAMRRFVDRAHALGLGVILDVVYNHFGPDGTYHTTFSEDYLHHERASGWGASINFDSAPTREFFIANAGYWIDEFHLDGLRLDATQAIHDDSKDHVIAAMTRRAREAAGSRSILIYAENEAQDVRMIRPQADGGHGLDGLWNDDFHHAAKVAATGRAEAYYGDYQGTPQELISAVKWNFLFQGQVVKWQQKRRGTYALDVEAPRFVTYLENHDQVANSAKGSRLKTITSPGRYRALTALWLLSPQTPMLFQGQELGSERPFLYFSDHHDELAAAVCKGRLDELSGFRSTTLPELREALADPGARSTFSACKLEEPGDHREVSEFRLIRDLLKLRREDPIFRAQDALKVQGAVIGPEAFVLRFFAEAYDSRLILVNLGRDLYPTANTEPLLAPPPGMDWSLLWFSEHPRYGGSGIPPIEPEQPWRASGHSAVVLTPRPAADRPEIAEMGSTLVEDYDIHPALRERRKPS</sequence>
<dbReference type="CDD" id="cd11325">
    <property type="entry name" value="AmyAc_GTHase"/>
    <property type="match status" value="1"/>
</dbReference>
<dbReference type="SUPFAM" id="SSF51445">
    <property type="entry name" value="(Trans)glycosidases"/>
    <property type="match status" value="1"/>
</dbReference>
<comment type="catalytic activity">
    <reaction evidence="12 14">
        <text>hydrolysis of (1-&gt;4)-alpha-D-glucosidic linkage in 4-alpha-D-[(1-&gt;4)-alpha-D-glucanosyl]n trehalose to yield trehalose and (1-&gt;4)-alpha-D-glucan.</text>
        <dbReference type="EC" id="3.2.1.141"/>
    </reaction>
</comment>
<protein>
    <recommendedName>
        <fullName evidence="5 13">Malto-oligosyltrehalose trehalohydrolase</fullName>
        <shortName evidence="14">MTHase</shortName>
        <ecNumber evidence="4 13">3.2.1.141</ecNumber>
    </recommendedName>
    <alternativeName>
        <fullName evidence="11 14">4-alpha-D-((1-&gt;4)-alpha-D-glucano)trehalose trehalohydrolase</fullName>
    </alternativeName>
    <alternativeName>
        <fullName evidence="10 14">Maltooligosyl trehalose trehalohydrolase</fullName>
    </alternativeName>
</protein>
<evidence type="ECO:0000259" key="15">
    <source>
        <dbReference type="SMART" id="SM00642"/>
    </source>
</evidence>
<reference evidence="16 17" key="1">
    <citation type="submission" date="2023-03" db="EMBL/GenBank/DDBJ databases">
        <title>Paludisphaera mucosa sp. nov. a novel planctomycete from northern fen.</title>
        <authorList>
            <person name="Ivanova A."/>
        </authorList>
    </citation>
    <scope>NUCLEOTIDE SEQUENCE [LARGE SCALE GENOMIC DNA]</scope>
    <source>
        <strain evidence="16 17">Pla2</strain>
    </source>
</reference>
<dbReference type="InterPro" id="IPR017853">
    <property type="entry name" value="GH"/>
</dbReference>
<dbReference type="InterPro" id="IPR014756">
    <property type="entry name" value="Ig_E-set"/>
</dbReference>
<comment type="subcellular location">
    <subcellularLocation>
        <location evidence="1">Cytoplasm</location>
    </subcellularLocation>
</comment>
<evidence type="ECO:0000256" key="7">
    <source>
        <dbReference type="ARBA" id="ARBA00022801"/>
    </source>
</evidence>
<dbReference type="EMBL" id="JARRAG010000002">
    <property type="protein sequence ID" value="MDG3005615.1"/>
    <property type="molecule type" value="Genomic_DNA"/>
</dbReference>
<evidence type="ECO:0000256" key="11">
    <source>
        <dbReference type="ARBA" id="ARBA00033284"/>
    </source>
</evidence>
<organism evidence="16 17">
    <name type="scientific">Paludisphaera mucosa</name>
    <dbReference type="NCBI Taxonomy" id="3030827"/>
    <lineage>
        <taxon>Bacteria</taxon>
        <taxon>Pseudomonadati</taxon>
        <taxon>Planctomycetota</taxon>
        <taxon>Planctomycetia</taxon>
        <taxon>Isosphaerales</taxon>
        <taxon>Isosphaeraceae</taxon>
        <taxon>Paludisphaera</taxon>
    </lineage>
</organism>